<feature type="domain" description="F-box/LRR-repeat protein 15/At3g58940/PEG3-like LRR" evidence="2">
    <location>
        <begin position="112"/>
        <end position="235"/>
    </location>
</feature>
<protein>
    <submittedName>
        <fullName evidence="3">Uncharacterized protein</fullName>
    </submittedName>
</protein>
<proteinExistence type="predicted"/>
<dbReference type="Gene3D" id="1.20.1280.50">
    <property type="match status" value="1"/>
</dbReference>
<feature type="domain" description="F-box" evidence="1">
    <location>
        <begin position="20"/>
        <end position="59"/>
    </location>
</feature>
<name>A0A2G5D407_AQUCA</name>
<dbReference type="Proteomes" id="UP000230069">
    <property type="component" value="Unassembled WGS sequence"/>
</dbReference>
<dbReference type="AlphaFoldDB" id="A0A2G5D407"/>
<dbReference type="InterPro" id="IPR055411">
    <property type="entry name" value="LRR_FXL15/At3g58940/PEG3-like"/>
</dbReference>
<dbReference type="Gene3D" id="3.80.10.10">
    <property type="entry name" value="Ribonuclease Inhibitor"/>
    <property type="match status" value="1"/>
</dbReference>
<dbReference type="Pfam" id="PF00646">
    <property type="entry name" value="F-box"/>
    <property type="match status" value="1"/>
</dbReference>
<dbReference type="OrthoDB" id="1250243at2759"/>
<dbReference type="Pfam" id="PF24758">
    <property type="entry name" value="LRR_At5g56370"/>
    <property type="match status" value="1"/>
</dbReference>
<evidence type="ECO:0000313" key="4">
    <source>
        <dbReference type="Proteomes" id="UP000230069"/>
    </source>
</evidence>
<dbReference type="InterPro" id="IPR053197">
    <property type="entry name" value="F-box_SCFL_complex_component"/>
</dbReference>
<dbReference type="InParanoid" id="A0A2G5D407"/>
<evidence type="ECO:0000313" key="3">
    <source>
        <dbReference type="EMBL" id="PIA38246.1"/>
    </source>
</evidence>
<dbReference type="PANTHER" id="PTHR34223:SF51">
    <property type="entry name" value="OS06G0556300 PROTEIN"/>
    <property type="match status" value="1"/>
</dbReference>
<dbReference type="SUPFAM" id="SSF81383">
    <property type="entry name" value="F-box domain"/>
    <property type="match status" value="1"/>
</dbReference>
<evidence type="ECO:0000259" key="1">
    <source>
        <dbReference type="Pfam" id="PF00646"/>
    </source>
</evidence>
<dbReference type="InterPro" id="IPR032675">
    <property type="entry name" value="LRR_dom_sf"/>
</dbReference>
<organism evidence="3 4">
    <name type="scientific">Aquilegia coerulea</name>
    <name type="common">Rocky mountain columbine</name>
    <dbReference type="NCBI Taxonomy" id="218851"/>
    <lineage>
        <taxon>Eukaryota</taxon>
        <taxon>Viridiplantae</taxon>
        <taxon>Streptophyta</taxon>
        <taxon>Embryophyta</taxon>
        <taxon>Tracheophyta</taxon>
        <taxon>Spermatophyta</taxon>
        <taxon>Magnoliopsida</taxon>
        <taxon>Ranunculales</taxon>
        <taxon>Ranunculaceae</taxon>
        <taxon>Thalictroideae</taxon>
        <taxon>Aquilegia</taxon>
    </lineage>
</organism>
<dbReference type="EMBL" id="KZ305045">
    <property type="protein sequence ID" value="PIA38246.1"/>
    <property type="molecule type" value="Genomic_DNA"/>
</dbReference>
<dbReference type="SUPFAM" id="SSF52047">
    <property type="entry name" value="RNI-like"/>
    <property type="match status" value="1"/>
</dbReference>
<keyword evidence="4" id="KW-1185">Reference proteome</keyword>
<dbReference type="STRING" id="218851.A0A2G5D407"/>
<dbReference type="InterPro" id="IPR001810">
    <property type="entry name" value="F-box_dom"/>
</dbReference>
<dbReference type="PANTHER" id="PTHR34223">
    <property type="entry name" value="OS11G0201299 PROTEIN"/>
    <property type="match status" value="1"/>
</dbReference>
<sequence length="337" mass="39331">METISSSSKIGEKTSDDDRFSNLPKDILHHIFCNIHIKQVIQTCALSKAWRYFWTSFPSLSFIYEDKYCFGHGEFHKFVNKVLHGRRKSPIHTLEVIDYSSRQMYFTRYIKLWIRVAVQCNVHQLTLQFDFNGGRLYVPPTLFKCKSLTSLSLLLSDKNPLSDVLLVLPKVIDMPVLKTLRLRSISSISTKFLDKIFLGCPILKKLEIFFCEFDDYLDPIVISATQLKHLGFYGCLPGKYTDRFQITISCPNLTSFTCNDWAFYDYYLDKLPWLESAELDMDGIDDYYDQDDKDNCTEDVVRFLEGLYGVKYLTLHSHVLEVLHIFLLSYILSERNS</sequence>
<gene>
    <name evidence="3" type="ORF">AQUCO_02800133v1</name>
</gene>
<evidence type="ECO:0000259" key="2">
    <source>
        <dbReference type="Pfam" id="PF24758"/>
    </source>
</evidence>
<dbReference type="InterPro" id="IPR036047">
    <property type="entry name" value="F-box-like_dom_sf"/>
</dbReference>
<accession>A0A2G5D407</accession>
<reference evidence="3 4" key="1">
    <citation type="submission" date="2017-09" db="EMBL/GenBank/DDBJ databases">
        <title>WGS assembly of Aquilegia coerulea Goldsmith.</title>
        <authorList>
            <person name="Hodges S."/>
            <person name="Kramer E."/>
            <person name="Nordborg M."/>
            <person name="Tomkins J."/>
            <person name="Borevitz J."/>
            <person name="Derieg N."/>
            <person name="Yan J."/>
            <person name="Mihaltcheva S."/>
            <person name="Hayes R.D."/>
            <person name="Rokhsar D."/>
        </authorList>
    </citation>
    <scope>NUCLEOTIDE SEQUENCE [LARGE SCALE GENOMIC DNA]</scope>
    <source>
        <strain evidence="4">cv. Goldsmith</strain>
    </source>
</reference>